<sequence>MQWTYPTVRKASLATVLTVATIVPSVAHGQTDLRTVSRTVNQRSVANALETIRPTVSPGDDMFEVIDSFENPGITPAEQREGLQMLSGEAVAGVFAPRLALTRQFDRMLLEQIRPIGPERPGQIIGAPAVGGYSGGAIVRGQSACKDCGDVGCGNWGACGSRAYYRNPRPSTWARLFAYDSQVDSDPNDPIGFDSDAYGVLTGISIPFGDSLLLGGAFGYANGEFDPDNRLGGVDSDTYRGSLFGRFLGDDFYILGSVNYGYDTFASSRRLEYCDIFRFASATEFDAHNFDTSFELGTTLQPTCNVAVQPLIGFRYIRLWRDSFVENGASDASLAFGSAAVDAFDFRLGGRVTGRRELRRGLLFLPELRAWWMHDFLADQSTTTAAFTGAPGVPFIVRGAAGDDNFAVLGAGATFALYNTTAITLQYDTAMSDDAMVHAGNAGLLFTW</sequence>
<dbReference type="SMART" id="SM00869">
    <property type="entry name" value="Autotransporter"/>
    <property type="match status" value="1"/>
</dbReference>
<dbReference type="OrthoDB" id="215676at2"/>
<dbReference type="Proteomes" id="UP000317318">
    <property type="component" value="Chromosome"/>
</dbReference>
<dbReference type="AlphaFoldDB" id="A0A517QZE4"/>
<dbReference type="Pfam" id="PF03797">
    <property type="entry name" value="Autotransporter"/>
    <property type="match status" value="1"/>
</dbReference>
<name>A0A517QZE4_9PLAN</name>
<proteinExistence type="predicted"/>
<evidence type="ECO:0000259" key="1">
    <source>
        <dbReference type="PROSITE" id="PS51208"/>
    </source>
</evidence>
<dbReference type="InterPro" id="IPR006315">
    <property type="entry name" value="OM_autotransptr_brl_dom"/>
</dbReference>
<dbReference type="NCBIfam" id="TIGR01414">
    <property type="entry name" value="autotrans_barl"/>
    <property type="match status" value="1"/>
</dbReference>
<evidence type="ECO:0000313" key="2">
    <source>
        <dbReference type="EMBL" id="QDT36978.1"/>
    </source>
</evidence>
<gene>
    <name evidence="2" type="primary">ompB</name>
    <name evidence="2" type="ORF">Pan189_13420</name>
</gene>
<dbReference type="InterPro" id="IPR036709">
    <property type="entry name" value="Autotransporte_beta_dom_sf"/>
</dbReference>
<reference evidence="2 3" key="1">
    <citation type="submission" date="2019-02" db="EMBL/GenBank/DDBJ databases">
        <title>Deep-cultivation of Planctomycetes and their phenomic and genomic characterization uncovers novel biology.</title>
        <authorList>
            <person name="Wiegand S."/>
            <person name="Jogler M."/>
            <person name="Boedeker C."/>
            <person name="Pinto D."/>
            <person name="Vollmers J."/>
            <person name="Rivas-Marin E."/>
            <person name="Kohn T."/>
            <person name="Peeters S.H."/>
            <person name="Heuer A."/>
            <person name="Rast P."/>
            <person name="Oberbeckmann S."/>
            <person name="Bunk B."/>
            <person name="Jeske O."/>
            <person name="Meyerdierks A."/>
            <person name="Storesund J.E."/>
            <person name="Kallscheuer N."/>
            <person name="Luecker S."/>
            <person name="Lage O.M."/>
            <person name="Pohl T."/>
            <person name="Merkel B.J."/>
            <person name="Hornburger P."/>
            <person name="Mueller R.-W."/>
            <person name="Bruemmer F."/>
            <person name="Labrenz M."/>
            <person name="Spormann A.M."/>
            <person name="Op den Camp H."/>
            <person name="Overmann J."/>
            <person name="Amann R."/>
            <person name="Jetten M.S.M."/>
            <person name="Mascher T."/>
            <person name="Medema M.H."/>
            <person name="Devos D.P."/>
            <person name="Kaster A.-K."/>
            <person name="Ovreas L."/>
            <person name="Rohde M."/>
            <person name="Galperin M.Y."/>
            <person name="Jogler C."/>
        </authorList>
    </citation>
    <scope>NUCLEOTIDE SEQUENCE [LARGE SCALE GENOMIC DNA]</scope>
    <source>
        <strain evidence="2 3">Pan189</strain>
    </source>
</reference>
<dbReference type="RefSeq" id="WP_145363134.1">
    <property type="nucleotide sequence ID" value="NZ_CP036268.1"/>
</dbReference>
<keyword evidence="3" id="KW-1185">Reference proteome</keyword>
<accession>A0A517QZE4</accession>
<feature type="domain" description="Autotransporter" evidence="1">
    <location>
        <begin position="165"/>
        <end position="448"/>
    </location>
</feature>
<dbReference type="PROSITE" id="PS51208">
    <property type="entry name" value="AUTOTRANSPORTER"/>
    <property type="match status" value="1"/>
</dbReference>
<dbReference type="InterPro" id="IPR005546">
    <property type="entry name" value="Autotransporte_beta"/>
</dbReference>
<evidence type="ECO:0000313" key="3">
    <source>
        <dbReference type="Proteomes" id="UP000317318"/>
    </source>
</evidence>
<dbReference type="SUPFAM" id="SSF103515">
    <property type="entry name" value="Autotransporter"/>
    <property type="match status" value="1"/>
</dbReference>
<dbReference type="KEGG" id="svp:Pan189_13420"/>
<dbReference type="EMBL" id="CP036268">
    <property type="protein sequence ID" value="QDT36978.1"/>
    <property type="molecule type" value="Genomic_DNA"/>
</dbReference>
<dbReference type="GO" id="GO:0019867">
    <property type="term" value="C:outer membrane"/>
    <property type="evidence" value="ECO:0007669"/>
    <property type="project" value="InterPro"/>
</dbReference>
<dbReference type="Gene3D" id="2.40.128.130">
    <property type="entry name" value="Autotransporter beta-domain"/>
    <property type="match status" value="1"/>
</dbReference>
<protein>
    <submittedName>
        <fullName evidence="2">Outer membrane protein B</fullName>
    </submittedName>
</protein>
<organism evidence="2 3">
    <name type="scientific">Stratiformator vulcanicus</name>
    <dbReference type="NCBI Taxonomy" id="2527980"/>
    <lineage>
        <taxon>Bacteria</taxon>
        <taxon>Pseudomonadati</taxon>
        <taxon>Planctomycetota</taxon>
        <taxon>Planctomycetia</taxon>
        <taxon>Planctomycetales</taxon>
        <taxon>Planctomycetaceae</taxon>
        <taxon>Stratiformator</taxon>
    </lineage>
</organism>